<dbReference type="AlphaFoldDB" id="A0A1M3KXD3"/>
<keyword evidence="1" id="KW-0732">Signal</keyword>
<evidence type="ECO:0000259" key="3">
    <source>
        <dbReference type="Pfam" id="PF07593"/>
    </source>
</evidence>
<evidence type="ECO:0000313" key="4">
    <source>
        <dbReference type="EMBL" id="OJX56889.1"/>
    </source>
</evidence>
<gene>
    <name evidence="4" type="ORF">BGO89_10200</name>
</gene>
<dbReference type="SUPFAM" id="SSF69318">
    <property type="entry name" value="Integrin alpha N-terminal domain"/>
    <property type="match status" value="3"/>
</dbReference>
<name>A0A1M3KXD3_9BACT</name>
<reference evidence="4 5" key="1">
    <citation type="submission" date="2016-09" db="EMBL/GenBank/DDBJ databases">
        <title>Genome-resolved meta-omics ties microbial dynamics to process performance in biotechnology for thiocyanate degradation.</title>
        <authorList>
            <person name="Kantor R.S."/>
            <person name="Huddy R.J."/>
            <person name="Iyer R."/>
            <person name="Thomas B.C."/>
            <person name="Brown C.T."/>
            <person name="Anantharaman K."/>
            <person name="Tringe S."/>
            <person name="Hettich R.L."/>
            <person name="Harrison S.T."/>
            <person name="Banfield J.F."/>
        </authorList>
    </citation>
    <scope>NUCLEOTIDE SEQUENCE [LARGE SCALE GENOMIC DNA]</scope>
    <source>
        <strain evidence="4">59-99</strain>
    </source>
</reference>
<protein>
    <recommendedName>
        <fullName evidence="3">ASPIC/UnbV domain-containing protein</fullName>
    </recommendedName>
</protein>
<evidence type="ECO:0000256" key="2">
    <source>
        <dbReference type="SAM" id="MobiDB-lite"/>
    </source>
</evidence>
<accession>A0A1M3KXD3</accession>
<dbReference type="STRING" id="1895771.BGO89_10200"/>
<dbReference type="InterPro" id="IPR028994">
    <property type="entry name" value="Integrin_alpha_N"/>
</dbReference>
<feature type="domain" description="ASPIC/UnbV" evidence="3">
    <location>
        <begin position="495"/>
        <end position="560"/>
    </location>
</feature>
<dbReference type="InterPro" id="IPR027039">
    <property type="entry name" value="Crtac1"/>
</dbReference>
<evidence type="ECO:0000313" key="5">
    <source>
        <dbReference type="Proteomes" id="UP000184233"/>
    </source>
</evidence>
<dbReference type="InterPro" id="IPR013517">
    <property type="entry name" value="FG-GAP"/>
</dbReference>
<comment type="caution">
    <text evidence="4">The sequence shown here is derived from an EMBL/GenBank/DDBJ whole genome shotgun (WGS) entry which is preliminary data.</text>
</comment>
<evidence type="ECO:0000256" key="1">
    <source>
        <dbReference type="ARBA" id="ARBA00022729"/>
    </source>
</evidence>
<dbReference type="Pfam" id="PF13517">
    <property type="entry name" value="FG-GAP_3"/>
    <property type="match status" value="4"/>
</dbReference>
<dbReference type="Pfam" id="PF07593">
    <property type="entry name" value="UnbV_ASPIC"/>
    <property type="match status" value="1"/>
</dbReference>
<proteinExistence type="predicted"/>
<dbReference type="InterPro" id="IPR011519">
    <property type="entry name" value="UnbV_ASPIC"/>
</dbReference>
<dbReference type="Gene3D" id="2.130.10.130">
    <property type="entry name" value="Integrin alpha, N-terminal"/>
    <property type="match status" value="3"/>
</dbReference>
<organism evidence="4 5">
    <name type="scientific">Candidatus Kapaibacterium thiocyanatum</name>
    <dbReference type="NCBI Taxonomy" id="1895771"/>
    <lineage>
        <taxon>Bacteria</taxon>
        <taxon>Pseudomonadati</taxon>
        <taxon>Candidatus Kapaibacteriota</taxon>
        <taxon>Candidatus Kapaibacteriia</taxon>
        <taxon>Candidatus Kapaibacteriales</taxon>
        <taxon>Candidatus Kapaibacteriaceae</taxon>
        <taxon>Candidatus Kapaibacterium</taxon>
    </lineage>
</organism>
<dbReference type="EMBL" id="MKVH01000024">
    <property type="protein sequence ID" value="OJX56889.1"/>
    <property type="molecule type" value="Genomic_DNA"/>
</dbReference>
<dbReference type="PANTHER" id="PTHR16026:SF0">
    <property type="entry name" value="CARTILAGE ACIDIC PROTEIN 1"/>
    <property type="match status" value="1"/>
</dbReference>
<feature type="region of interest" description="Disordered" evidence="2">
    <location>
        <begin position="1119"/>
        <end position="1148"/>
    </location>
</feature>
<dbReference type="PANTHER" id="PTHR16026">
    <property type="entry name" value="CARTILAGE ACIDIC PROTEIN 1"/>
    <property type="match status" value="1"/>
</dbReference>
<sequence>MKISKGVAGLAVAITIAVLDVGTAAAQRFERLKESVSGITFANVITESDSFNIVHDFYAYNGCGVAAGDVNGDGLVDLVFTGTQVGARLYVNKGGLGFEDQTASLNYPSSSFDNCSGALLADLDSDGDLDIYICRRYKPNLYFVNDGRGSFLEEGRVAGLDIHAMSTMAAPFDYDRDGDLDLYLLNNGEARRQGYWNPGVSDRLLRNDGNGRFTDVSKSAGISDIGYGLSVSIGDLDDDGWPDIYVANDFEERDKLYYNNGDGTFRERAMSALQNMSWASMGSDIGDVNGDGLLDVVTLDMLPERHQRRMTQLGGGSIYSPFFDSTQRIHNTYQLNRGNGHFSNICYLAGMAATDWSWSCLIADFDNNGRNDIFITNGTKRDIGDQDHSYNLQATKNVLPDSYKTMPRSKLQNYMFYNDGALPLRNVAGTAGLADSVVSNGAAFADLDNDGDLDLVLNNTDTVAFIYRNMTVEDGAHGHNYLRLSLKDQPGNTHGIGARVTVHAGAVKLVREHYVTRGYLSSVDPVMHIGLGGITSIDSLVIRWSDGQRSVVGKPGVNTTAVATYGGTTVWHPEPGVHPLMTRQDATLVPFRHRENYYDDFKRERLLPHRFSQNGPGIAAGDLNGDGLIDLVCTGAKYAATQVLFQTASKTFEPQTTSGLEEATESEDVAALLFDVDNDNDLDLLVVTGGNEFNLDDEELKDRLYLNDGKGRFTQVPNGVPNGTASGSCATAADFDDDGDLDLFIGGSVVPGMFPQPCRSTLLRNDEGSFVDVTDRLAPGLATAGMTSGAIWTDYDNDGDPDLLVVGLWMAPRLWRNDGKTFTDVTAALALDTLTGWWNCVVPVDVDNDGDMDYVLGNLGLNSRFKVSQAAPMKLVAADFDDNGSIDPLVSYDVDGVQRPQRPRMAVAQHMPVLTRTFTSFSKWSEATMADIVPAVLPASAIRLTTSTFQSGVLVNEGKRFTFRPLPDMAQISPVYGILAMDVDGDDDMDLILDGNSKGADAEIIGYDAGIGLVLEGDGRGGFAPVRSDSSGFVVPDVGRGLVAMPWGGDSVLVVAAINGGVPSAFTFPVGRTGGVSSPYGWITPGLMTSPTSAVITLPKGRRMRREFPCATVTGSQTLYSPSAGPGVYSVPRSTPSEKTRSRQKRGR</sequence>
<dbReference type="Proteomes" id="UP000184233">
    <property type="component" value="Unassembled WGS sequence"/>
</dbReference>